<dbReference type="InterPro" id="IPR018707">
    <property type="entry name" value="LpxR"/>
</dbReference>
<evidence type="ECO:0000256" key="1">
    <source>
        <dbReference type="SAM" id="SignalP"/>
    </source>
</evidence>
<gene>
    <name evidence="2" type="ORF">H8L32_08140</name>
</gene>
<evidence type="ECO:0000313" key="3">
    <source>
        <dbReference type="Proteomes" id="UP000650424"/>
    </source>
</evidence>
<dbReference type="RefSeq" id="WP_186946655.1">
    <property type="nucleotide sequence ID" value="NZ_JACOGF010000003.1"/>
</dbReference>
<keyword evidence="1" id="KW-0732">Signal</keyword>
<dbReference type="Proteomes" id="UP000650424">
    <property type="component" value="Unassembled WGS sequence"/>
</dbReference>
<comment type="caution">
    <text evidence="2">The sequence shown here is derived from an EMBL/GenBank/DDBJ whole genome shotgun (WGS) entry which is preliminary data.</text>
</comment>
<protein>
    <submittedName>
        <fullName evidence="2">Lipid A deacylase LpxR family protein</fullName>
    </submittedName>
</protein>
<dbReference type="EMBL" id="JACOGF010000003">
    <property type="protein sequence ID" value="MBC3917439.1"/>
    <property type="molecule type" value="Genomic_DNA"/>
</dbReference>
<keyword evidence="3" id="KW-1185">Reference proteome</keyword>
<reference evidence="2 3" key="1">
    <citation type="submission" date="2020-08" db="EMBL/GenBank/DDBJ databases">
        <title>Novel species isolated from subtropical streams in China.</title>
        <authorList>
            <person name="Lu H."/>
        </authorList>
    </citation>
    <scope>NUCLEOTIDE SEQUENCE [LARGE SCALE GENOMIC DNA]</scope>
    <source>
        <strain evidence="2 3">CY18W</strain>
    </source>
</reference>
<dbReference type="Gene3D" id="2.40.128.140">
    <property type="entry name" value="Outer membrane protein"/>
    <property type="match status" value="1"/>
</dbReference>
<organism evidence="2 3">
    <name type="scientific">Undibacterium hunanense</name>
    <dbReference type="NCBI Taxonomy" id="2762292"/>
    <lineage>
        <taxon>Bacteria</taxon>
        <taxon>Pseudomonadati</taxon>
        <taxon>Pseudomonadota</taxon>
        <taxon>Betaproteobacteria</taxon>
        <taxon>Burkholderiales</taxon>
        <taxon>Oxalobacteraceae</taxon>
        <taxon>Undibacterium</taxon>
    </lineage>
</organism>
<accession>A0ABR6ZNR0</accession>
<sequence>MSYTSHIAGIAKFSLLLAALLARPVLADTGIPSWDEFSQVRQTGKTVLQLDIDNDSLLLKKDDGFYTSGNRIGQTYTKADALQSLTYGWRFGQDLYTASDIKLLPRQIAKIDHPYAGWLYAGMFREKSEANGKSLKLGLDIGCLGPCAGGEWSQTHLHRLINQPLPQGWSTQVRNEWGMVLTGEFSPGRLLPFAGVDVAPRFKGHFGNIFTDASAELLLRAGSLNALPEQAASYGFLRTEVKAVAYNASIQGGYFNKQANAVSPKTMVGEVELGYLWRNDQYGLSASIIRRSNEIRELSNGQGAQNFARLQFFYAM</sequence>
<feature type="signal peptide" evidence="1">
    <location>
        <begin position="1"/>
        <end position="27"/>
    </location>
</feature>
<name>A0ABR6ZNR0_9BURK</name>
<proteinExistence type="predicted"/>
<dbReference type="InterPro" id="IPR037107">
    <property type="entry name" value="Put_OMP_sf"/>
</dbReference>
<evidence type="ECO:0000313" key="2">
    <source>
        <dbReference type="EMBL" id="MBC3917439.1"/>
    </source>
</evidence>
<dbReference type="Pfam" id="PF09982">
    <property type="entry name" value="LpxR"/>
    <property type="match status" value="1"/>
</dbReference>
<feature type="chain" id="PRO_5045132072" evidence="1">
    <location>
        <begin position="28"/>
        <end position="316"/>
    </location>
</feature>